<evidence type="ECO:0000256" key="1">
    <source>
        <dbReference type="SAM" id="MobiDB-lite"/>
    </source>
</evidence>
<proteinExistence type="predicted"/>
<gene>
    <name evidence="2" type="ORF">A6V39_03740</name>
</gene>
<accession>A0A1A9QE68</accession>
<keyword evidence="3" id="KW-1185">Reference proteome</keyword>
<evidence type="ECO:0000313" key="2">
    <source>
        <dbReference type="EMBL" id="OAL09999.1"/>
    </source>
</evidence>
<comment type="caution">
    <text evidence="2">The sequence shown here is derived from an EMBL/GenBank/DDBJ whole genome shotgun (WGS) entry which is preliminary data.</text>
</comment>
<dbReference type="RefSeq" id="WP_187150385.1">
    <property type="nucleotide sequence ID" value="NZ_LWUJ01000012.1"/>
</dbReference>
<dbReference type="EMBL" id="LWUJ01000012">
    <property type="protein sequence ID" value="OAL09999.1"/>
    <property type="molecule type" value="Genomic_DNA"/>
</dbReference>
<evidence type="ECO:0000313" key="3">
    <source>
        <dbReference type="Proteomes" id="UP000077623"/>
    </source>
</evidence>
<feature type="region of interest" description="Disordered" evidence="1">
    <location>
        <begin position="1"/>
        <end position="64"/>
    </location>
</feature>
<dbReference type="AlphaFoldDB" id="A0A1A9QE68"/>
<protein>
    <submittedName>
        <fullName evidence="2">Uncharacterized protein</fullName>
    </submittedName>
</protein>
<organism evidence="2 3">
    <name type="scientific">Candidatus Mycoplasma haematobovis</name>
    <dbReference type="NCBI Taxonomy" id="432608"/>
    <lineage>
        <taxon>Bacteria</taxon>
        <taxon>Bacillati</taxon>
        <taxon>Mycoplasmatota</taxon>
        <taxon>Mollicutes</taxon>
        <taxon>Mycoplasmataceae</taxon>
        <taxon>Mycoplasma</taxon>
    </lineage>
</organism>
<name>A0A1A9QE68_9MOLU</name>
<sequence length="64" mass="6425">MPFSNESKSTQEQKDNTVGETDSQKASPEVPPSKPPSSENTGSGSSPAAVVPNSDPVAGGARPA</sequence>
<reference evidence="3" key="1">
    <citation type="submission" date="2016-04" db="EMBL/GenBank/DDBJ databases">
        <authorList>
            <person name="Quiroz-Castaneda R.E."/>
            <person name="Martinez-Ocampo F."/>
        </authorList>
    </citation>
    <scope>NUCLEOTIDE SEQUENCE [LARGE SCALE GENOMIC DNA]</scope>
    <source>
        <strain evidence="3">INIFAP01</strain>
    </source>
</reference>
<dbReference type="STRING" id="432608.A6V39_03740"/>
<dbReference type="Proteomes" id="UP000077623">
    <property type="component" value="Unassembled WGS sequence"/>
</dbReference>